<organism evidence="2 3">
    <name type="scientific">Coemansia erecta</name>
    <dbReference type="NCBI Taxonomy" id="147472"/>
    <lineage>
        <taxon>Eukaryota</taxon>
        <taxon>Fungi</taxon>
        <taxon>Fungi incertae sedis</taxon>
        <taxon>Zoopagomycota</taxon>
        <taxon>Kickxellomycotina</taxon>
        <taxon>Kickxellomycetes</taxon>
        <taxon>Kickxellales</taxon>
        <taxon>Kickxellaceae</taxon>
        <taxon>Coemansia</taxon>
    </lineage>
</organism>
<proteinExistence type="predicted"/>
<evidence type="ECO:0000313" key="3">
    <source>
        <dbReference type="Proteomes" id="UP001149813"/>
    </source>
</evidence>
<dbReference type="EMBL" id="JANBOJ010000088">
    <property type="protein sequence ID" value="KAJ1722946.1"/>
    <property type="molecule type" value="Genomic_DNA"/>
</dbReference>
<dbReference type="InterPro" id="IPR028163">
    <property type="entry name" value="HAUS_6_N"/>
</dbReference>
<dbReference type="Proteomes" id="UP001149813">
    <property type="component" value="Unassembled WGS sequence"/>
</dbReference>
<sequence length="567" mass="60497">MADAHTQAERASPADTRRREFWQTLLALGFDPGSACTGAYSGVRLDAHVFATGIYHSRASELLLHFLLTQLDAARARREFADCWPIGGARQARDFRAHAFRWLDELRRASLERGGGGGEEERWPADVPVRRSDVDEGRGLRFEQALWALAPLAARHVLRGPWRAFHGHHVDGGQRDAAALLRRCRERYARRTRDRQQAQNAWRATHGELSAQLAEARAGRLAAYEEYRASRRRVRSIAQAPPADAEAAEVAGALARRAEEARELWRAGAGWIEERGALLRAVGDVVGRRANGVRLDGRRHVRLVPPPAMAQEWARWMAEAGVRPFRGANVDLHAVARMAAACIGALRGSLGGSLGAEPAALHVRAGGELSHAVRGPLPGVSAAAVAAADGDVCAAEARVERLRRLRARLLAQRAEVCCALRAGRAAATAAAGPSAASAGASAAAAGGDGDGDALPLPLPRSRGSGCTPARLADAWDALLMPQQGADAADDGCASFMHAAGPTPGLARMSLALSSSSSSTTHTTRTTAAYRVDLGAKRRSISREMDEMALDDRAADELDMAPPDFLVG</sequence>
<dbReference type="GO" id="GO:0070652">
    <property type="term" value="C:HAUS complex"/>
    <property type="evidence" value="ECO:0007669"/>
    <property type="project" value="InterPro"/>
</dbReference>
<protein>
    <recommendedName>
        <fullName evidence="1">HAUS augmin-like complex subunit 6 N-terminal domain-containing protein</fullName>
    </recommendedName>
</protein>
<dbReference type="GO" id="GO:1990498">
    <property type="term" value="C:mitotic spindle microtubule"/>
    <property type="evidence" value="ECO:0007669"/>
    <property type="project" value="TreeGrafter"/>
</dbReference>
<dbReference type="InterPro" id="IPR026797">
    <property type="entry name" value="HAUS_6"/>
</dbReference>
<dbReference type="PANTHER" id="PTHR16151:SF2">
    <property type="entry name" value="HAUS AUGMIN-LIKE COMPLEX SUBUNIT 6"/>
    <property type="match status" value="1"/>
</dbReference>
<dbReference type="GO" id="GO:0051225">
    <property type="term" value="P:spindle assembly"/>
    <property type="evidence" value="ECO:0007669"/>
    <property type="project" value="InterPro"/>
</dbReference>
<reference evidence="2" key="1">
    <citation type="submission" date="2022-07" db="EMBL/GenBank/DDBJ databases">
        <title>Phylogenomic reconstructions and comparative analyses of Kickxellomycotina fungi.</title>
        <authorList>
            <person name="Reynolds N.K."/>
            <person name="Stajich J.E."/>
            <person name="Barry K."/>
            <person name="Grigoriev I.V."/>
            <person name="Crous P."/>
            <person name="Smith M.E."/>
        </authorList>
    </citation>
    <scope>NUCLEOTIDE SEQUENCE</scope>
    <source>
        <strain evidence="2">NBRC 32514</strain>
    </source>
</reference>
<dbReference type="OrthoDB" id="5575722at2759"/>
<keyword evidence="3" id="KW-1185">Reference proteome</keyword>
<dbReference type="Pfam" id="PF14661">
    <property type="entry name" value="HAUS6_N"/>
    <property type="match status" value="1"/>
</dbReference>
<comment type="caution">
    <text evidence="2">The sequence shown here is derived from an EMBL/GenBank/DDBJ whole genome shotgun (WGS) entry which is preliminary data.</text>
</comment>
<feature type="domain" description="HAUS augmin-like complex subunit 6 N-terminal" evidence="1">
    <location>
        <begin position="21"/>
        <end position="265"/>
    </location>
</feature>
<name>A0A9W7Y0W5_9FUNG</name>
<evidence type="ECO:0000259" key="1">
    <source>
        <dbReference type="Pfam" id="PF14661"/>
    </source>
</evidence>
<dbReference type="PANTHER" id="PTHR16151">
    <property type="entry name" value="HAUS AUGMIN-LIKE COMPLEX SUBUNIT 6"/>
    <property type="match status" value="1"/>
</dbReference>
<evidence type="ECO:0000313" key="2">
    <source>
        <dbReference type="EMBL" id="KAJ1722946.1"/>
    </source>
</evidence>
<gene>
    <name evidence="2" type="ORF">LPJ53_002699</name>
</gene>
<dbReference type="AlphaFoldDB" id="A0A9W7Y0W5"/>
<accession>A0A9W7Y0W5</accession>
<dbReference type="GO" id="GO:0008017">
    <property type="term" value="F:microtubule binding"/>
    <property type="evidence" value="ECO:0007669"/>
    <property type="project" value="TreeGrafter"/>
</dbReference>